<protein>
    <submittedName>
        <fullName evidence="3">Dynein-like protein</fullName>
    </submittedName>
</protein>
<comment type="caution">
    <text evidence="3">The sequence shown here is derived from an EMBL/GenBank/DDBJ whole genome shotgun (WGS) entry which is preliminary data.</text>
</comment>
<dbReference type="InterPro" id="IPR051766">
    <property type="entry name" value="TXND_domain-containing"/>
</dbReference>
<evidence type="ECO:0000313" key="3">
    <source>
        <dbReference type="EMBL" id="TNJ29106.1"/>
    </source>
</evidence>
<dbReference type="AlphaFoldDB" id="A0A4Z1ST48"/>
<dbReference type="EMBL" id="VDLU01000002">
    <property type="protein sequence ID" value="TNJ29106.1"/>
    <property type="molecule type" value="Genomic_DNA"/>
</dbReference>
<proteinExistence type="predicted"/>
<dbReference type="SUPFAM" id="SSF52833">
    <property type="entry name" value="Thioredoxin-like"/>
    <property type="match status" value="1"/>
</dbReference>
<evidence type="ECO:0000256" key="1">
    <source>
        <dbReference type="SAM" id="MobiDB-lite"/>
    </source>
</evidence>
<sequence>MQKAKKFQVDVEEPWLLKDELAFPGLVVLETFVHWCGYCKSIESIFRTYSIDLATRKLKFVRVQSDLVPWLRSYHGRCRPAFFFFVGGQLKGRVEGLNTPQLDTMIPSLAPEEDVEVTPFDPEAVFPELRQDSVYSEYAEELARLQEKEVIWKASIEAGMETDFDPRQEYNGLVKKYSERFREPLNIGQFARGMPMEPPSPKPGSDQGASSKPVSPTGSVQRSPEQEQVEDEKGEEAGNEDEVEHDPQPTETVGTEGEADGEKSPKETSDKPDLQEETNARAEPEAEPDTSGFLQYADEANAAEQEDTPCTDHSGEPDGVRMDDTIDGQASPVDLDHNEESQEQEEEPAEEADLAAQPATLEATDAVPVGEASEGSETRLPTAQAPRDEESEGDLVM</sequence>
<accession>A0A4Z1ST48</accession>
<evidence type="ECO:0000313" key="4">
    <source>
        <dbReference type="Proteomes" id="UP000315496"/>
    </source>
</evidence>
<dbReference type="PANTHER" id="PTHR46135:SF3">
    <property type="entry name" value="NME_NM23 FAMILY MEMBER 8"/>
    <property type="match status" value="1"/>
</dbReference>
<feature type="compositionally biased region" description="Acidic residues" evidence="1">
    <location>
        <begin position="227"/>
        <end position="244"/>
    </location>
</feature>
<keyword evidence="4" id="KW-1185">Reference proteome</keyword>
<name>A0A4Z1ST48_GIAMU</name>
<dbReference type="OrthoDB" id="10263751at2759"/>
<dbReference type="InterPro" id="IPR013766">
    <property type="entry name" value="Thioredoxin_domain"/>
</dbReference>
<feature type="domain" description="Thioredoxin" evidence="2">
    <location>
        <begin position="25"/>
        <end position="102"/>
    </location>
</feature>
<feature type="compositionally biased region" description="Basic and acidic residues" evidence="1">
    <location>
        <begin position="313"/>
        <end position="324"/>
    </location>
</feature>
<evidence type="ECO:0000259" key="2">
    <source>
        <dbReference type="Pfam" id="PF00085"/>
    </source>
</evidence>
<dbReference type="Gene3D" id="3.40.30.10">
    <property type="entry name" value="Glutaredoxin"/>
    <property type="match status" value="1"/>
</dbReference>
<organism evidence="3 4">
    <name type="scientific">Giardia muris</name>
    <dbReference type="NCBI Taxonomy" id="5742"/>
    <lineage>
        <taxon>Eukaryota</taxon>
        <taxon>Metamonada</taxon>
        <taxon>Diplomonadida</taxon>
        <taxon>Hexamitidae</taxon>
        <taxon>Giardiinae</taxon>
        <taxon>Giardia</taxon>
    </lineage>
</organism>
<gene>
    <name evidence="3" type="ORF">GMRT_11759</name>
</gene>
<feature type="region of interest" description="Disordered" evidence="1">
    <location>
        <begin position="190"/>
        <end position="397"/>
    </location>
</feature>
<dbReference type="VEuPathDB" id="GiardiaDB:GMRT_11759"/>
<dbReference type="PANTHER" id="PTHR46135">
    <property type="entry name" value="NME/NM23 FAMILY MEMBER 8"/>
    <property type="match status" value="1"/>
</dbReference>
<dbReference type="InterPro" id="IPR036249">
    <property type="entry name" value="Thioredoxin-like_sf"/>
</dbReference>
<feature type="compositionally biased region" description="Polar residues" evidence="1">
    <location>
        <begin position="207"/>
        <end position="223"/>
    </location>
</feature>
<feature type="compositionally biased region" description="Acidic residues" evidence="1">
    <location>
        <begin position="341"/>
        <end position="353"/>
    </location>
</feature>
<reference evidence="3 4" key="1">
    <citation type="submission" date="2019-05" db="EMBL/GenBank/DDBJ databases">
        <title>The compact genome of Giardia muris reveals important steps in the evolution of intestinal protozoan parasites.</title>
        <authorList>
            <person name="Xu F."/>
            <person name="Jimenez-Gonzalez A."/>
            <person name="Einarsson E."/>
            <person name="Astvaldsson A."/>
            <person name="Peirasmaki D."/>
            <person name="Eckmann L."/>
            <person name="Andersson J.O."/>
            <person name="Svard S.G."/>
            <person name="Jerlstrom-Hultqvist J."/>
        </authorList>
    </citation>
    <scope>NUCLEOTIDE SEQUENCE [LARGE SCALE GENOMIC DNA]</scope>
    <source>
        <strain evidence="3 4">Roberts-Thomson</strain>
    </source>
</reference>
<feature type="compositionally biased region" description="Basic and acidic residues" evidence="1">
    <location>
        <begin position="260"/>
        <end position="284"/>
    </location>
</feature>
<dbReference type="Proteomes" id="UP000315496">
    <property type="component" value="Chromosome 2"/>
</dbReference>
<dbReference type="Pfam" id="PF00085">
    <property type="entry name" value="Thioredoxin"/>
    <property type="match status" value="1"/>
</dbReference>